<evidence type="ECO:0000256" key="1">
    <source>
        <dbReference type="ARBA" id="ARBA00004196"/>
    </source>
</evidence>
<dbReference type="PANTHER" id="PTHR30469:SF33">
    <property type="entry name" value="SLR1207 PROTEIN"/>
    <property type="match status" value="1"/>
</dbReference>
<evidence type="ECO:0000259" key="4">
    <source>
        <dbReference type="Pfam" id="PF25917"/>
    </source>
</evidence>
<evidence type="ECO:0000256" key="3">
    <source>
        <dbReference type="ARBA" id="ARBA00022448"/>
    </source>
</evidence>
<dbReference type="RefSeq" id="WP_217138520.1">
    <property type="nucleotide sequence ID" value="NZ_JAFMOU010000068.1"/>
</dbReference>
<comment type="subcellular location">
    <subcellularLocation>
        <location evidence="1">Cell envelope</location>
    </subcellularLocation>
</comment>
<feature type="domain" description="Multidrug resistance protein MdtA-like barrel-sandwich hybrid" evidence="4">
    <location>
        <begin position="64"/>
        <end position="219"/>
    </location>
</feature>
<name>A0ABS6L214_9GAMM</name>
<dbReference type="InterPro" id="IPR058625">
    <property type="entry name" value="MdtA-like_BSH"/>
</dbReference>
<proteinExistence type="inferred from homology"/>
<dbReference type="EMBL" id="JAFMOU010000068">
    <property type="protein sequence ID" value="MBU9835861.1"/>
    <property type="molecule type" value="Genomic_DNA"/>
</dbReference>
<sequence>MKSSRRRLLIICVSLMLGMLIMVAVAVMSYQANQAEARDNFEVIGRGDIQTTVMTTGVLQPLKKISVGAQVNGQLKKLYVKQGDKVDKGQLLAEIDPVIQKNELRNAEAELNSNRAQVQASKVLLRQYALTLKRQKKMALDGAGIPSDLESAQADYDMQSEQLQMDKSRLVQAEISVETARANLGYTRILAPIDGEVLGIIIQEGQTIVSSQTAPTLMVLADMSVMRVQTRISETDILKTHPGQPLWFYVMADPHRRYESIMGIIQDAPDEALRESNDNSGIPKQSAAVYYNGEFNIANDQRRLKTSMTAEVFIIVDQAKNVLRIPLSVVGDRDAQGRYQVQVWENGKITDRLLELGIRDNHYAEVKSGLAQGDQVLSALPYQGDADASQ</sequence>
<comment type="similarity">
    <text evidence="2">Belongs to the membrane fusion protein (MFP) (TC 8.A.1) family.</text>
</comment>
<evidence type="ECO:0000313" key="7">
    <source>
        <dbReference type="Proteomes" id="UP000699865"/>
    </source>
</evidence>
<evidence type="ECO:0000313" key="6">
    <source>
        <dbReference type="EMBL" id="MBU9835861.1"/>
    </source>
</evidence>
<dbReference type="Proteomes" id="UP000699865">
    <property type="component" value="Unassembled WGS sequence"/>
</dbReference>
<dbReference type="Pfam" id="PF25917">
    <property type="entry name" value="BSH_RND"/>
    <property type="match status" value="1"/>
</dbReference>
<keyword evidence="7" id="KW-1185">Reference proteome</keyword>
<reference evidence="6 7" key="1">
    <citation type="submission" date="2021-03" db="EMBL/GenBank/DDBJ databases">
        <title>Five novel Rahnella species.</title>
        <authorList>
            <person name="Brady C."/>
            <person name="Asselin J."/>
            <person name="Beer S."/>
            <person name="Bruberg M.B."/>
            <person name="Crampton B."/>
            <person name="Venter S."/>
            <person name="Arnold D."/>
            <person name="Denman S."/>
        </authorList>
    </citation>
    <scope>NUCLEOTIDE SEQUENCE [LARGE SCALE GENOMIC DNA]</scope>
    <source>
        <strain evidence="6 7">L72c</strain>
    </source>
</reference>
<comment type="caution">
    <text evidence="6">The sequence shown here is derived from an EMBL/GenBank/DDBJ whole genome shotgun (WGS) entry which is preliminary data.</text>
</comment>
<dbReference type="InterPro" id="IPR006143">
    <property type="entry name" value="RND_pump_MFP"/>
</dbReference>
<protein>
    <submittedName>
        <fullName evidence="6">Efflux RND transporter periplasmic adaptor subunit</fullName>
    </submittedName>
</protein>
<evidence type="ECO:0000256" key="2">
    <source>
        <dbReference type="ARBA" id="ARBA00009477"/>
    </source>
</evidence>
<keyword evidence="3" id="KW-0813">Transport</keyword>
<dbReference type="Pfam" id="PF25967">
    <property type="entry name" value="RND-MFP_C"/>
    <property type="match status" value="1"/>
</dbReference>
<accession>A0ABS6L214</accession>
<feature type="domain" description="Multidrug resistance protein MdtA-like C-terminal permuted SH3" evidence="5">
    <location>
        <begin position="321"/>
        <end position="376"/>
    </location>
</feature>
<dbReference type="InterPro" id="IPR058627">
    <property type="entry name" value="MdtA-like_C"/>
</dbReference>
<dbReference type="PANTHER" id="PTHR30469">
    <property type="entry name" value="MULTIDRUG RESISTANCE PROTEIN MDTA"/>
    <property type="match status" value="1"/>
</dbReference>
<gene>
    <name evidence="6" type="ORF">J1786_13710</name>
</gene>
<dbReference type="NCBIfam" id="TIGR01730">
    <property type="entry name" value="RND_mfp"/>
    <property type="match status" value="1"/>
</dbReference>
<evidence type="ECO:0000259" key="5">
    <source>
        <dbReference type="Pfam" id="PF25967"/>
    </source>
</evidence>
<organism evidence="6 7">
    <name type="scientific">Rahnella perminowiae</name>
    <dbReference type="NCBI Taxonomy" id="2816244"/>
    <lineage>
        <taxon>Bacteria</taxon>
        <taxon>Pseudomonadati</taxon>
        <taxon>Pseudomonadota</taxon>
        <taxon>Gammaproteobacteria</taxon>
        <taxon>Enterobacterales</taxon>
        <taxon>Yersiniaceae</taxon>
        <taxon>Rahnella</taxon>
    </lineage>
</organism>